<comment type="caution">
    <text evidence="2">The sequence shown here is derived from an EMBL/GenBank/DDBJ whole genome shotgun (WGS) entry which is preliminary data.</text>
</comment>
<evidence type="ECO:0000313" key="2">
    <source>
        <dbReference type="EMBL" id="GAA2043124.1"/>
    </source>
</evidence>
<dbReference type="Proteomes" id="UP001501196">
    <property type="component" value="Unassembled WGS sequence"/>
</dbReference>
<evidence type="ECO:0000256" key="1">
    <source>
        <dbReference type="SAM" id="Phobius"/>
    </source>
</evidence>
<feature type="transmembrane region" description="Helical" evidence="1">
    <location>
        <begin position="6"/>
        <end position="23"/>
    </location>
</feature>
<protein>
    <submittedName>
        <fullName evidence="2">Uncharacterized protein</fullName>
    </submittedName>
</protein>
<reference evidence="3" key="1">
    <citation type="journal article" date="2019" name="Int. J. Syst. Evol. Microbiol.">
        <title>The Global Catalogue of Microorganisms (GCM) 10K type strain sequencing project: providing services to taxonomists for standard genome sequencing and annotation.</title>
        <authorList>
            <consortium name="The Broad Institute Genomics Platform"/>
            <consortium name="The Broad Institute Genome Sequencing Center for Infectious Disease"/>
            <person name="Wu L."/>
            <person name="Ma J."/>
        </authorList>
    </citation>
    <scope>NUCLEOTIDE SEQUENCE [LARGE SCALE GENOMIC DNA]</scope>
    <source>
        <strain evidence="3">JCM 15672</strain>
    </source>
</reference>
<sequence length="120" mass="12497">MIVVSLTLNIIVLVPVLTALQLGGRRVDGVFGERSPAREILRSVYAAILLASATLLIAVLLDVEPRLVEGAVLGLLAIQVVYKVGTAVTVRHAFRNPVVLSNLGIAAVHGATIVTVLVGA</sequence>
<dbReference type="EMBL" id="BAAAPW010000005">
    <property type="protein sequence ID" value="GAA2043124.1"/>
    <property type="molecule type" value="Genomic_DNA"/>
</dbReference>
<feature type="transmembrane region" description="Helical" evidence="1">
    <location>
        <begin position="67"/>
        <end position="85"/>
    </location>
</feature>
<name>A0ABP5GEC2_9MICO</name>
<gene>
    <name evidence="2" type="ORF">GCM10009819_32140</name>
</gene>
<feature type="transmembrane region" description="Helical" evidence="1">
    <location>
        <begin position="97"/>
        <end position="118"/>
    </location>
</feature>
<dbReference type="RefSeq" id="WP_344376849.1">
    <property type="nucleotide sequence ID" value="NZ_BAAAPW010000005.1"/>
</dbReference>
<proteinExistence type="predicted"/>
<organism evidence="2 3">
    <name type="scientific">Agromyces tropicus</name>
    <dbReference type="NCBI Taxonomy" id="555371"/>
    <lineage>
        <taxon>Bacteria</taxon>
        <taxon>Bacillati</taxon>
        <taxon>Actinomycetota</taxon>
        <taxon>Actinomycetes</taxon>
        <taxon>Micrococcales</taxon>
        <taxon>Microbacteriaceae</taxon>
        <taxon>Agromyces</taxon>
    </lineage>
</organism>
<keyword evidence="1" id="KW-0472">Membrane</keyword>
<accession>A0ABP5GEC2</accession>
<keyword evidence="1" id="KW-0812">Transmembrane</keyword>
<feature type="transmembrane region" description="Helical" evidence="1">
    <location>
        <begin position="44"/>
        <end position="61"/>
    </location>
</feature>
<keyword evidence="3" id="KW-1185">Reference proteome</keyword>
<keyword evidence="1" id="KW-1133">Transmembrane helix</keyword>
<evidence type="ECO:0000313" key="3">
    <source>
        <dbReference type="Proteomes" id="UP001501196"/>
    </source>
</evidence>